<dbReference type="RefSeq" id="WP_301639040.1">
    <property type="nucleotide sequence ID" value="NZ_JAUEII010000004.1"/>
</dbReference>
<name>A0ABT7X2U7_9BACE</name>
<dbReference type="Gene3D" id="2.60.40.1120">
    <property type="entry name" value="Carboxypeptidase-like, regulatory domain"/>
    <property type="match status" value="1"/>
</dbReference>
<sequence>MKTNKWMTRLLSGALVALEFTACDDENNGDYPDDYPLEYGSPSVEYRVKGTVTDEAGNPIENIRVIIRNAWDNTPNPYMDDTVYTDKQGEFANEMNTTGGIGKQKVYFDDIDGEANGGLFRPDSTNIADMEATLVEKGHGSWYQGQYEFTVEKKLKKDTE</sequence>
<dbReference type="InterPro" id="IPR026403">
    <property type="entry name" value="Lipo_with_rSAM"/>
</dbReference>
<protein>
    <submittedName>
        <fullName evidence="1">Radical SAM-associated putative lipoprotein</fullName>
    </submittedName>
</protein>
<evidence type="ECO:0000313" key="1">
    <source>
        <dbReference type="EMBL" id="MDN0048382.1"/>
    </source>
</evidence>
<evidence type="ECO:0000313" key="2">
    <source>
        <dbReference type="Proteomes" id="UP001167871"/>
    </source>
</evidence>
<organism evidence="1 2">
    <name type="scientific">Bacteroides gallinaceum</name>
    <dbReference type="NCBI Taxonomy" id="1462571"/>
    <lineage>
        <taxon>Bacteria</taxon>
        <taxon>Pseudomonadati</taxon>
        <taxon>Bacteroidota</taxon>
        <taxon>Bacteroidia</taxon>
        <taxon>Bacteroidales</taxon>
        <taxon>Bacteroidaceae</taxon>
        <taxon>Bacteroides</taxon>
    </lineage>
</organism>
<keyword evidence="1" id="KW-0449">Lipoprotein</keyword>
<comment type="caution">
    <text evidence="1">The sequence shown here is derived from an EMBL/GenBank/DDBJ whole genome shotgun (WGS) entry which is preliminary data.</text>
</comment>
<dbReference type="InterPro" id="IPR008969">
    <property type="entry name" value="CarboxyPept-like_regulatory"/>
</dbReference>
<dbReference type="EMBL" id="JAUEII010000004">
    <property type="protein sequence ID" value="MDN0048382.1"/>
    <property type="molecule type" value="Genomic_DNA"/>
</dbReference>
<dbReference type="NCBIfam" id="TIGR04134">
    <property type="entry name" value="lipo_with_rSAM"/>
    <property type="match status" value="1"/>
</dbReference>
<accession>A0ABT7X2U7</accession>
<dbReference type="SUPFAM" id="SSF49464">
    <property type="entry name" value="Carboxypeptidase regulatory domain-like"/>
    <property type="match status" value="1"/>
</dbReference>
<dbReference type="Proteomes" id="UP001167871">
    <property type="component" value="Unassembled WGS sequence"/>
</dbReference>
<reference evidence="1" key="1">
    <citation type="submission" date="2023-06" db="EMBL/GenBank/DDBJ databases">
        <authorList>
            <person name="Zeman M."/>
            <person name="Kubasova T."/>
            <person name="Jahodarova E."/>
            <person name="Nykrynova M."/>
            <person name="Rychlik I."/>
        </authorList>
    </citation>
    <scope>NUCLEOTIDE SEQUENCE</scope>
    <source>
        <strain evidence="1">84_SSukc20</strain>
    </source>
</reference>
<reference evidence="1" key="2">
    <citation type="submission" date="2024-05" db="EMBL/GenBank/DDBJ databases">
        <title>Identification and characterization of horizontal gene transfer across gut microbiota members of farm animals based on homology search.</title>
        <authorList>
            <person name="Schwarzerova J."/>
            <person name="Nykrynova M."/>
            <person name="Jureckova K."/>
            <person name="Cejkova D."/>
            <person name="Rychlik I."/>
        </authorList>
    </citation>
    <scope>NUCLEOTIDE SEQUENCE</scope>
    <source>
        <strain evidence="1">84_SSukc20</strain>
    </source>
</reference>
<keyword evidence="2" id="KW-1185">Reference proteome</keyword>
<proteinExistence type="predicted"/>
<gene>
    <name evidence="1" type="ORF">QVO10_03090</name>
</gene>